<reference evidence="1" key="2">
    <citation type="journal article" date="2022" name="BMC Genomics">
        <title>Comparative genome analysis of mycobacteria focusing on tRNA and non-coding RNA.</title>
        <authorList>
            <person name="Behra P.R.K."/>
            <person name="Pettersson B.M.F."/>
            <person name="Ramesh M."/>
            <person name="Das S."/>
            <person name="Dasgupta S."/>
            <person name="Kirsebom L.A."/>
        </authorList>
    </citation>
    <scope>NUCLEOTIDE SEQUENCE</scope>
    <source>
        <strain evidence="1">DSM 45406</strain>
    </source>
</reference>
<reference evidence="1" key="1">
    <citation type="submission" date="2020-07" db="EMBL/GenBank/DDBJ databases">
        <authorList>
            <person name="Pettersson B.M.F."/>
            <person name="Behra P.R.K."/>
            <person name="Ramesh M."/>
            <person name="Das S."/>
            <person name="Dasgupta S."/>
            <person name="Kirsebom L.A."/>
        </authorList>
    </citation>
    <scope>NUCLEOTIDE SEQUENCE</scope>
    <source>
        <strain evidence="1">DSM 45406</strain>
    </source>
</reference>
<dbReference type="Proteomes" id="UP001055159">
    <property type="component" value="Chromosome"/>
</dbReference>
<organism evidence="1 4">
    <name type="scientific">Mycolicibacterium rufum</name>
    <dbReference type="NCBI Taxonomy" id="318424"/>
    <lineage>
        <taxon>Bacteria</taxon>
        <taxon>Bacillati</taxon>
        <taxon>Actinomycetota</taxon>
        <taxon>Actinomycetes</taxon>
        <taxon>Mycobacteriales</taxon>
        <taxon>Mycobacteriaceae</taxon>
        <taxon>Mycolicibacterium</taxon>
    </lineage>
</organism>
<dbReference type="EMBL" id="JACKRN010000051">
    <property type="protein sequence ID" value="MCV7069445.1"/>
    <property type="molecule type" value="Genomic_DNA"/>
</dbReference>
<dbReference type="Proteomes" id="UP001140272">
    <property type="component" value="Unassembled WGS sequence"/>
</dbReference>
<dbReference type="AlphaFoldDB" id="A0A9X3BNQ9"/>
<evidence type="ECO:0000313" key="1">
    <source>
        <dbReference type="EMBL" id="MCV7069445.1"/>
    </source>
</evidence>
<sequence>MSETKTAYCKVCGHAKEHHDLTVHRDPKKNLVQVREDSEHGHGACRDMSYGDHRCLCAEYQSWT</sequence>
<gene>
    <name evidence="1" type="ORF">H7H73_01855</name>
    <name evidence="2" type="ORF">MJO55_23625</name>
</gene>
<evidence type="ECO:0000313" key="3">
    <source>
        <dbReference type="Proteomes" id="UP001055159"/>
    </source>
</evidence>
<dbReference type="EMBL" id="CP092427">
    <property type="protein sequence ID" value="ULP36176.1"/>
    <property type="molecule type" value="Genomic_DNA"/>
</dbReference>
<keyword evidence="3" id="KW-1185">Reference proteome</keyword>
<accession>A0A9X3BNQ9</accession>
<name>A0A9X3BNQ9_9MYCO</name>
<dbReference type="RefSeq" id="WP_043412717.1">
    <property type="nucleotide sequence ID" value="NZ_CP092427.2"/>
</dbReference>
<evidence type="ECO:0000313" key="2">
    <source>
        <dbReference type="EMBL" id="ULP36176.1"/>
    </source>
</evidence>
<evidence type="ECO:0000313" key="4">
    <source>
        <dbReference type="Proteomes" id="UP001140272"/>
    </source>
</evidence>
<proteinExistence type="predicted"/>
<reference evidence="2" key="3">
    <citation type="submission" date="2022-08" db="EMBL/GenBank/DDBJ databases">
        <title>Whole genome sequencing of non-tuberculosis mycobacteria type-strains.</title>
        <authorList>
            <person name="Igarashi Y."/>
            <person name="Osugi A."/>
            <person name="Mitarai S."/>
        </authorList>
    </citation>
    <scope>NUCLEOTIDE SEQUENCE</scope>
    <source>
        <strain evidence="2">JCM 16372</strain>
    </source>
</reference>
<protein>
    <submittedName>
        <fullName evidence="1">Uncharacterized protein</fullName>
    </submittedName>
</protein>